<dbReference type="InterPro" id="IPR036237">
    <property type="entry name" value="Xyl_isomerase-like_sf"/>
</dbReference>
<dbReference type="SUPFAM" id="SSF51658">
    <property type="entry name" value="Xylose isomerase-like"/>
    <property type="match status" value="1"/>
</dbReference>
<gene>
    <name evidence="1" type="ORF">CBM2589_A70322</name>
</gene>
<sequence>MTFSIGCNGRGVQHTHPVSVDEQFRMMKSSGVFDHFDRMPQPGQETEYLRAADRHGIPIRTGLWSYTAGRDEALLEKNLRLCKEAGGEFHNIMLYTHHAHGHVVTDDETVAFYLHAHELGQRIGIDIGFEVHIYMWSEDLRRITPVARKVHARGVPFNFVLDHSHVLLKLDNPEEQDASGIRADVEAGRCIIDPYETGNIIDEWIGMNMTHWLQIRPVSPNGPKNPWQLKDGGTWGRACQYPFARPAPGTWHLPWHAYRVEPCKEVVRRVLRHHRDTPASPLRFITTDMIDMPDYGGGVKYSLFEQNIAIAEWFRSTWREIQAEAPVPSTVTPDTHH</sequence>
<dbReference type="Proteomes" id="UP000256297">
    <property type="component" value="Chromosome CBM2589_a"/>
</dbReference>
<reference evidence="1" key="1">
    <citation type="submission" date="2018-01" db="EMBL/GenBank/DDBJ databases">
        <authorList>
            <person name="Clerissi C."/>
        </authorList>
    </citation>
    <scope>NUCLEOTIDE SEQUENCE</scope>
    <source>
        <strain evidence="1">Cupriavidus taiwanensis STM 3521</strain>
    </source>
</reference>
<comment type="caution">
    <text evidence="1">The sequence shown here is derived from an EMBL/GenBank/DDBJ whole genome shotgun (WGS) entry which is preliminary data.</text>
</comment>
<dbReference type="AlphaFoldDB" id="A0A375C7J4"/>
<proteinExistence type="predicted"/>
<dbReference type="Gene3D" id="3.20.20.150">
    <property type="entry name" value="Divalent-metal-dependent TIM barrel enzymes"/>
    <property type="match status" value="1"/>
</dbReference>
<name>A0A375C7J4_9BURK</name>
<accession>A0A375C7J4</accession>
<organism evidence="1">
    <name type="scientific">Cupriavidus taiwanensis</name>
    <dbReference type="NCBI Taxonomy" id="164546"/>
    <lineage>
        <taxon>Bacteria</taxon>
        <taxon>Pseudomonadati</taxon>
        <taxon>Pseudomonadota</taxon>
        <taxon>Betaproteobacteria</taxon>
        <taxon>Burkholderiales</taxon>
        <taxon>Burkholderiaceae</taxon>
        <taxon>Cupriavidus</taxon>
    </lineage>
</organism>
<evidence type="ECO:0008006" key="2">
    <source>
        <dbReference type="Google" id="ProtNLM"/>
    </source>
</evidence>
<dbReference type="RefSeq" id="WP_116340114.1">
    <property type="nucleotide sequence ID" value="NZ_LT976857.1"/>
</dbReference>
<protein>
    <recommendedName>
        <fullName evidence="2">Xylose isomerase-like TIM barrel domain-containing protein</fullName>
    </recommendedName>
</protein>
<dbReference type="EMBL" id="OFSP01000037">
    <property type="protein sequence ID" value="SOY64206.1"/>
    <property type="molecule type" value="Genomic_DNA"/>
</dbReference>
<evidence type="ECO:0000313" key="1">
    <source>
        <dbReference type="EMBL" id="SOY64206.1"/>
    </source>
</evidence>